<gene>
    <name evidence="2" type="ORF">D5R97_05950</name>
</gene>
<evidence type="ECO:0000313" key="3">
    <source>
        <dbReference type="Proteomes" id="UP000285138"/>
    </source>
</evidence>
<comment type="caution">
    <text evidence="2">The sequence shown here is derived from an EMBL/GenBank/DDBJ whole genome shotgun (WGS) entry which is preliminary data.</text>
</comment>
<evidence type="ECO:0000256" key="1">
    <source>
        <dbReference type="SAM" id="Phobius"/>
    </source>
</evidence>
<organism evidence="2 3">
    <name type="scientific">Candidatus Syntrophonatronum acetioxidans</name>
    <dbReference type="NCBI Taxonomy" id="1795816"/>
    <lineage>
        <taxon>Bacteria</taxon>
        <taxon>Bacillati</taxon>
        <taxon>Bacillota</taxon>
        <taxon>Clostridia</taxon>
        <taxon>Eubacteriales</taxon>
        <taxon>Syntrophomonadaceae</taxon>
        <taxon>Candidatus Syntrophonatronum</taxon>
    </lineage>
</organism>
<accession>A0A424YDD0</accession>
<evidence type="ECO:0000313" key="2">
    <source>
        <dbReference type="EMBL" id="RQD75394.1"/>
    </source>
</evidence>
<name>A0A424YDD0_9FIRM</name>
<dbReference type="Proteomes" id="UP000285138">
    <property type="component" value="Unassembled WGS sequence"/>
</dbReference>
<keyword evidence="1" id="KW-1133">Transmembrane helix</keyword>
<dbReference type="InterPro" id="IPR007391">
    <property type="entry name" value="Vancomycin_resist_VanW"/>
</dbReference>
<protein>
    <recommendedName>
        <fullName evidence="4">Peptidoglycan binding domain-containing protein</fullName>
    </recommendedName>
</protein>
<feature type="transmembrane region" description="Helical" evidence="1">
    <location>
        <begin position="6"/>
        <end position="27"/>
    </location>
</feature>
<evidence type="ECO:0008006" key="4">
    <source>
        <dbReference type="Google" id="ProtNLM"/>
    </source>
</evidence>
<dbReference type="AlphaFoldDB" id="A0A424YDD0"/>
<reference evidence="2 3" key="1">
    <citation type="submission" date="2018-08" db="EMBL/GenBank/DDBJ databases">
        <title>The metabolism and importance of syntrophic acetate oxidation coupled to methane or sulfide production in haloalkaline environments.</title>
        <authorList>
            <person name="Timmers P.H.A."/>
            <person name="Vavourakis C.D."/>
            <person name="Sorokin D.Y."/>
            <person name="Sinninghe Damste J.S."/>
            <person name="Muyzer G."/>
            <person name="Stams A.J.M."/>
            <person name="Plugge C.M."/>
        </authorList>
    </citation>
    <scope>NUCLEOTIDE SEQUENCE [LARGE SCALE GENOMIC DNA]</scope>
    <source>
        <strain evidence="2">MSAO_Bac1</strain>
    </source>
</reference>
<dbReference type="InterPro" id="IPR052913">
    <property type="entry name" value="Glycopeptide_resist_protein"/>
</dbReference>
<dbReference type="Pfam" id="PF04294">
    <property type="entry name" value="VanW"/>
    <property type="match status" value="1"/>
</dbReference>
<sequence length="286" mass="32024">MKRFGVYIKLSTILFLIGLIILLYGVYDVGNRIERHLYGVKLGVTLEHKEIEGFLPGEVEKLVQEMARDKIITPKNAYIDRETGEIFPEVIGQEVDVAKTVNKVMKARENYNINLITVELYPEVTEELLSSIHDIIGSYFTWHGSGSSRVTNIRMGTYYINNTLLHPGEIFSFNKTVGPVTVERGFKFAPVISSGSIILGLGGGLCQVSSTLYNAVLEAELQVVERYPHSKPVGYVPPGRDATVSYHLDFKFLNSTDSFILIKGSIWGGRVQIDLLSNQVKDEETF</sequence>
<dbReference type="PANTHER" id="PTHR35788:SF1">
    <property type="entry name" value="EXPORTED PROTEIN"/>
    <property type="match status" value="1"/>
</dbReference>
<dbReference type="PANTHER" id="PTHR35788">
    <property type="entry name" value="EXPORTED PROTEIN-RELATED"/>
    <property type="match status" value="1"/>
</dbReference>
<keyword evidence="1" id="KW-0812">Transmembrane</keyword>
<dbReference type="EMBL" id="QZAA01000160">
    <property type="protein sequence ID" value="RQD75394.1"/>
    <property type="molecule type" value="Genomic_DNA"/>
</dbReference>
<keyword evidence="1" id="KW-0472">Membrane</keyword>
<proteinExistence type="predicted"/>